<protein>
    <recommendedName>
        <fullName evidence="5">NAC domain-containing protein</fullName>
    </recommendedName>
</protein>
<sequence length="253" mass="29773">MEAEDWKKYIPIGFRFCPTDYELFIYYLRAKMYSEFIFPGIIHDVDVYQYDPYHLPGMDFKEQYSYYFTPRDKKYPNGSRPSRCIKDGRGTWKITGKPTVFKNQDGTPLGKENTLVFYRKNITEAGRLELRKTNWIMHEYVLDQYMCPSKDSATTSNKLNDVVLCRIYLHEPAEKRKEMEMEKEWQLSQTCSIQWKEPQPKKFRPSIIREPEPSFRAAEAQLPSFTPDEIKWLQGIFGLGSLGHNQRPAGAGC</sequence>
<evidence type="ECO:0000256" key="2">
    <source>
        <dbReference type="ARBA" id="ARBA00023125"/>
    </source>
</evidence>
<evidence type="ECO:0000256" key="3">
    <source>
        <dbReference type="ARBA" id="ARBA00023163"/>
    </source>
</evidence>
<proteinExistence type="predicted"/>
<dbReference type="PANTHER" id="PTHR31719">
    <property type="entry name" value="NAC TRANSCRIPTION FACTOR 56"/>
    <property type="match status" value="1"/>
</dbReference>
<feature type="domain" description="NAC" evidence="5">
    <location>
        <begin position="10"/>
        <end position="170"/>
    </location>
</feature>
<evidence type="ECO:0000259" key="5">
    <source>
        <dbReference type="PROSITE" id="PS51005"/>
    </source>
</evidence>
<dbReference type="InterPro" id="IPR003441">
    <property type="entry name" value="NAC-dom"/>
</dbReference>
<dbReference type="PROSITE" id="PS51005">
    <property type="entry name" value="NAC"/>
    <property type="match status" value="1"/>
</dbReference>
<dbReference type="AlphaFoldDB" id="A0A5J4ZYV9"/>
<evidence type="ECO:0000256" key="1">
    <source>
        <dbReference type="ARBA" id="ARBA00023015"/>
    </source>
</evidence>
<keyword evidence="7" id="KW-1185">Reference proteome</keyword>
<evidence type="ECO:0000313" key="6">
    <source>
        <dbReference type="EMBL" id="KAA8523229.1"/>
    </source>
</evidence>
<dbReference type="Pfam" id="PF02365">
    <property type="entry name" value="NAM"/>
    <property type="match status" value="1"/>
</dbReference>
<dbReference type="PANTHER" id="PTHR31719:SF43">
    <property type="entry name" value="NAC TRANSCRIPTION FACTOR 56"/>
    <property type="match status" value="1"/>
</dbReference>
<evidence type="ECO:0000313" key="7">
    <source>
        <dbReference type="Proteomes" id="UP000325577"/>
    </source>
</evidence>
<keyword evidence="2" id="KW-0238">DNA-binding</keyword>
<keyword evidence="3" id="KW-0804">Transcription</keyword>
<organism evidence="6 7">
    <name type="scientific">Nyssa sinensis</name>
    <dbReference type="NCBI Taxonomy" id="561372"/>
    <lineage>
        <taxon>Eukaryota</taxon>
        <taxon>Viridiplantae</taxon>
        <taxon>Streptophyta</taxon>
        <taxon>Embryophyta</taxon>
        <taxon>Tracheophyta</taxon>
        <taxon>Spermatophyta</taxon>
        <taxon>Magnoliopsida</taxon>
        <taxon>eudicotyledons</taxon>
        <taxon>Gunneridae</taxon>
        <taxon>Pentapetalae</taxon>
        <taxon>asterids</taxon>
        <taxon>Cornales</taxon>
        <taxon>Nyssaceae</taxon>
        <taxon>Nyssa</taxon>
    </lineage>
</organism>
<dbReference type="GO" id="GO:0003677">
    <property type="term" value="F:DNA binding"/>
    <property type="evidence" value="ECO:0007669"/>
    <property type="project" value="UniProtKB-KW"/>
</dbReference>
<reference evidence="6 7" key="1">
    <citation type="submission" date="2019-09" db="EMBL/GenBank/DDBJ databases">
        <title>A chromosome-level genome assembly of the Chinese tupelo Nyssa sinensis.</title>
        <authorList>
            <person name="Yang X."/>
            <person name="Kang M."/>
            <person name="Yang Y."/>
            <person name="Xiong H."/>
            <person name="Wang M."/>
            <person name="Zhang Z."/>
            <person name="Wang Z."/>
            <person name="Wu H."/>
            <person name="Ma T."/>
            <person name="Liu J."/>
            <person name="Xi Z."/>
        </authorList>
    </citation>
    <scope>NUCLEOTIDE SEQUENCE [LARGE SCALE GENOMIC DNA]</scope>
    <source>
        <strain evidence="6">J267</strain>
        <tissue evidence="6">Leaf</tissue>
    </source>
</reference>
<dbReference type="EMBL" id="CM018047">
    <property type="protein sequence ID" value="KAA8523229.1"/>
    <property type="molecule type" value="Genomic_DNA"/>
</dbReference>
<dbReference type="InterPro" id="IPR036093">
    <property type="entry name" value="NAC_dom_sf"/>
</dbReference>
<dbReference type="Proteomes" id="UP000325577">
    <property type="component" value="Linkage Group LG4"/>
</dbReference>
<accession>A0A5J4ZYV9</accession>
<dbReference type="Gene3D" id="2.170.150.80">
    <property type="entry name" value="NAC domain"/>
    <property type="match status" value="1"/>
</dbReference>
<gene>
    <name evidence="6" type="ORF">F0562_009651</name>
</gene>
<dbReference type="GO" id="GO:0006355">
    <property type="term" value="P:regulation of DNA-templated transcription"/>
    <property type="evidence" value="ECO:0007669"/>
    <property type="project" value="InterPro"/>
</dbReference>
<dbReference type="SUPFAM" id="SSF101941">
    <property type="entry name" value="NAC domain"/>
    <property type="match status" value="1"/>
</dbReference>
<evidence type="ECO:0000256" key="4">
    <source>
        <dbReference type="ARBA" id="ARBA00023242"/>
    </source>
</evidence>
<name>A0A5J4ZYV9_9ASTE</name>
<keyword evidence="1" id="KW-0805">Transcription regulation</keyword>
<keyword evidence="4" id="KW-0539">Nucleus</keyword>